<dbReference type="EMBL" id="LK032015">
    <property type="protein sequence ID" value="CDY11919.1"/>
    <property type="molecule type" value="Genomic_DNA"/>
</dbReference>
<evidence type="ECO:0000313" key="2">
    <source>
        <dbReference type="EMBL" id="CAF1698782.1"/>
    </source>
</evidence>
<name>A0A078FG27_BRANA</name>
<dbReference type="AlphaFoldDB" id="A0A078FG27"/>
<dbReference type="InterPro" id="IPR036047">
    <property type="entry name" value="F-box-like_dom_sf"/>
</dbReference>
<dbReference type="SUPFAM" id="SSF52047">
    <property type="entry name" value="RNI-like"/>
    <property type="match status" value="1"/>
</dbReference>
<dbReference type="PaxDb" id="3708-A0A078FG27"/>
<dbReference type="Pfam" id="PF00646">
    <property type="entry name" value="F-box"/>
    <property type="match status" value="1"/>
</dbReference>
<dbReference type="PANTHER" id="PTHR32212:SF389">
    <property type="entry name" value="F-BOX DOMAIN-CONTAINING PROTEIN"/>
    <property type="match status" value="1"/>
</dbReference>
<dbReference type="InterPro" id="IPR001810">
    <property type="entry name" value="F-box_dom"/>
</dbReference>
<dbReference type="Proteomes" id="UP001295469">
    <property type="component" value="Chromosome C03"/>
</dbReference>
<dbReference type="InterPro" id="IPR053781">
    <property type="entry name" value="F-box_AtFBL13-like"/>
</dbReference>
<dbReference type="SUPFAM" id="SSF81383">
    <property type="entry name" value="F-box domain"/>
    <property type="match status" value="1"/>
</dbReference>
<organism evidence="3 4">
    <name type="scientific">Brassica napus</name>
    <name type="common">Rape</name>
    <dbReference type="NCBI Taxonomy" id="3708"/>
    <lineage>
        <taxon>Eukaryota</taxon>
        <taxon>Viridiplantae</taxon>
        <taxon>Streptophyta</taxon>
        <taxon>Embryophyta</taxon>
        <taxon>Tracheophyta</taxon>
        <taxon>Spermatophyta</taxon>
        <taxon>Magnoliopsida</taxon>
        <taxon>eudicotyledons</taxon>
        <taxon>Gunneridae</taxon>
        <taxon>Pentapetalae</taxon>
        <taxon>rosids</taxon>
        <taxon>malvids</taxon>
        <taxon>Brassicales</taxon>
        <taxon>Brassicaceae</taxon>
        <taxon>Brassiceae</taxon>
        <taxon>Brassica</taxon>
    </lineage>
</organism>
<proteinExistence type="predicted"/>
<feature type="domain" description="F-box" evidence="1">
    <location>
        <begin position="1"/>
        <end position="51"/>
    </location>
</feature>
<dbReference type="EMBL" id="HG994367">
    <property type="protein sequence ID" value="CAF1698782.1"/>
    <property type="molecule type" value="Genomic_DNA"/>
</dbReference>
<dbReference type="CDD" id="cd22160">
    <property type="entry name" value="F-box_AtFBL13-like"/>
    <property type="match status" value="1"/>
</dbReference>
<dbReference type="PROSITE" id="PS50181">
    <property type="entry name" value="FBOX"/>
    <property type="match status" value="1"/>
</dbReference>
<accession>A0A078FG27</accession>
<keyword evidence="4" id="KW-1185">Reference proteome</keyword>
<dbReference type="Pfam" id="PF07723">
    <property type="entry name" value="LRR_2"/>
    <property type="match status" value="1"/>
</dbReference>
<reference evidence="3" key="2">
    <citation type="submission" date="2014-06" db="EMBL/GenBank/DDBJ databases">
        <authorList>
            <person name="Genoscope - CEA"/>
        </authorList>
    </citation>
    <scope>NUCLEOTIDE SEQUENCE</scope>
</reference>
<dbReference type="Gene3D" id="1.20.1280.50">
    <property type="match status" value="1"/>
</dbReference>
<reference evidence="3 4" key="1">
    <citation type="journal article" date="2014" name="Science">
        <title>Plant genetics. Early allopolyploid evolution in the post-Neolithic Brassica napus oilseed genome.</title>
        <authorList>
            <person name="Chalhoub B."/>
            <person name="Denoeud F."/>
            <person name="Liu S."/>
            <person name="Parkin I.A."/>
            <person name="Tang H."/>
            <person name="Wang X."/>
            <person name="Chiquet J."/>
            <person name="Belcram H."/>
            <person name="Tong C."/>
            <person name="Samans B."/>
            <person name="Correa M."/>
            <person name="Da Silva C."/>
            <person name="Just J."/>
            <person name="Falentin C."/>
            <person name="Koh C.S."/>
            <person name="Le Clainche I."/>
            <person name="Bernard M."/>
            <person name="Bento P."/>
            <person name="Noel B."/>
            <person name="Labadie K."/>
            <person name="Alberti A."/>
            <person name="Charles M."/>
            <person name="Arnaud D."/>
            <person name="Guo H."/>
            <person name="Daviaud C."/>
            <person name="Alamery S."/>
            <person name="Jabbari K."/>
            <person name="Zhao M."/>
            <person name="Edger P.P."/>
            <person name="Chelaifa H."/>
            <person name="Tack D."/>
            <person name="Lassalle G."/>
            <person name="Mestiri I."/>
            <person name="Schnel N."/>
            <person name="Le Paslier M.C."/>
            <person name="Fan G."/>
            <person name="Renault V."/>
            <person name="Bayer P.E."/>
            <person name="Golicz A.A."/>
            <person name="Manoli S."/>
            <person name="Lee T.H."/>
            <person name="Thi V.H."/>
            <person name="Chalabi S."/>
            <person name="Hu Q."/>
            <person name="Fan C."/>
            <person name="Tollenaere R."/>
            <person name="Lu Y."/>
            <person name="Battail C."/>
            <person name="Shen J."/>
            <person name="Sidebottom C.H."/>
            <person name="Wang X."/>
            <person name="Canaguier A."/>
            <person name="Chauveau A."/>
            <person name="Berard A."/>
            <person name="Deniot G."/>
            <person name="Guan M."/>
            <person name="Liu Z."/>
            <person name="Sun F."/>
            <person name="Lim Y.P."/>
            <person name="Lyons E."/>
            <person name="Town C.D."/>
            <person name="Bancroft I."/>
            <person name="Wang X."/>
            <person name="Meng J."/>
            <person name="Ma J."/>
            <person name="Pires J.C."/>
            <person name="King G.J."/>
            <person name="Brunel D."/>
            <person name="Delourme R."/>
            <person name="Renard M."/>
            <person name="Aury J.M."/>
            <person name="Adams K.L."/>
            <person name="Batley J."/>
            <person name="Snowdon R.J."/>
            <person name="Tost J."/>
            <person name="Edwards D."/>
            <person name="Zhou Y."/>
            <person name="Hua W."/>
            <person name="Sharpe A.G."/>
            <person name="Paterson A.H."/>
            <person name="Guan C."/>
            <person name="Wincker P."/>
        </authorList>
    </citation>
    <scope>NUCLEOTIDE SEQUENCE [LARGE SCALE GENOMIC DNA]</scope>
    <source>
        <strain evidence="4">cv. Darmor-bzh</strain>
    </source>
</reference>
<evidence type="ECO:0000313" key="4">
    <source>
        <dbReference type="Proteomes" id="UP000028999"/>
    </source>
</evidence>
<dbReference type="InterPro" id="IPR013101">
    <property type="entry name" value="LRR_PRU1-like"/>
</dbReference>
<dbReference type="Gramene" id="CDY11919">
    <property type="protein sequence ID" value="CDY11919"/>
    <property type="gene ID" value="GSBRNA2T00060763001"/>
</dbReference>
<dbReference type="OMA" id="INEWIPY"/>
<reference evidence="2" key="3">
    <citation type="submission" date="2021-01" db="EMBL/GenBank/DDBJ databases">
        <authorList>
            <consortium name="Genoscope - CEA"/>
            <person name="William W."/>
        </authorList>
    </citation>
    <scope>NUCLEOTIDE SEQUENCE</scope>
</reference>
<dbReference type="STRING" id="3708.A0A078FG27"/>
<dbReference type="PANTHER" id="PTHR32212">
    <property type="entry name" value="CYCLIN-LIKE F-BOX"/>
    <property type="match status" value="1"/>
</dbReference>
<gene>
    <name evidence="3" type="primary">BnaC03g13450D</name>
    <name evidence="2" type="ORF">DARMORV10_C03P15670.1</name>
    <name evidence="3" type="ORF">GSBRNA2T00060763001</name>
</gene>
<evidence type="ECO:0000259" key="1">
    <source>
        <dbReference type="PROSITE" id="PS50181"/>
    </source>
</evidence>
<dbReference type="Proteomes" id="UP000028999">
    <property type="component" value="Unassembled WGS sequence"/>
</dbReference>
<evidence type="ECO:0000313" key="3">
    <source>
        <dbReference type="EMBL" id="CDY11919.1"/>
    </source>
</evidence>
<dbReference type="SMART" id="SM00256">
    <property type="entry name" value="FBOX"/>
    <property type="match status" value="1"/>
</dbReference>
<protein>
    <submittedName>
        <fullName evidence="2">(rape) hypothetical protein</fullName>
    </submittedName>
    <submittedName>
        <fullName evidence="3">BnaC03g13450D protein</fullName>
    </submittedName>
</protein>
<sequence>MISRLSDDLLLKILSSLPTKDVVSTMLLSKRWKFLWTMVPALYFQSDFESSKDDYAKFRQHLRLGWHSTTDDITIWIKIAVARRVRKLKIHCYTDDDDIFLPSCLYTYNNLEVLKLGNSIVLDVPEDVRLPSLKTLHLLCVEFRNEESSRRILSGCPCRDCLFLIRIERETIPT</sequence>